<dbReference type="Proteomes" id="UP001419268">
    <property type="component" value="Unassembled WGS sequence"/>
</dbReference>
<dbReference type="AlphaFoldDB" id="A0AAP0P934"/>
<accession>A0AAP0P934</accession>
<keyword evidence="2" id="KW-1185">Reference proteome</keyword>
<comment type="caution">
    <text evidence="1">The sequence shown here is derived from an EMBL/GenBank/DDBJ whole genome shotgun (WGS) entry which is preliminary data.</text>
</comment>
<proteinExistence type="predicted"/>
<sequence length="310" mass="34857">MPPLAETTWEQGEPFGGVGLWAPRKINVKRGEAQINRAQVFTGNTQRPNYMISSWNDSFVADLLAIAIKYDSSPAQLNKSNISNLGETTMGASNQTNSDFLDELDIVAEGYDRPAGNDGLLRREETKIDHQSDQEGQSDNGVEIVIIDEYNSDLKRGWGSSRSSEIEETASDWGNAQDLDMDVEEWNGERIVDTFEHDTANPRDQNTKMNMIHGLEAVRRIFRSNNSENDDDETQDLQMINNEALEQSGTDIYPGGEAKSPETVDVIPLVVDVAFMNNCGIMMNRRSLTSAERERKRLDCKLDYSKPNRR</sequence>
<protein>
    <submittedName>
        <fullName evidence="1">Uncharacterized protein</fullName>
    </submittedName>
</protein>
<evidence type="ECO:0000313" key="1">
    <source>
        <dbReference type="EMBL" id="KAK9132550.1"/>
    </source>
</evidence>
<dbReference type="EMBL" id="JBBNAG010000005">
    <property type="protein sequence ID" value="KAK9132550.1"/>
    <property type="molecule type" value="Genomic_DNA"/>
</dbReference>
<reference evidence="1 2" key="1">
    <citation type="submission" date="2024-01" db="EMBL/GenBank/DDBJ databases">
        <title>Genome assemblies of Stephania.</title>
        <authorList>
            <person name="Yang L."/>
        </authorList>
    </citation>
    <scope>NUCLEOTIDE SEQUENCE [LARGE SCALE GENOMIC DNA]</scope>
    <source>
        <strain evidence="1">JXDWG</strain>
        <tissue evidence="1">Leaf</tissue>
    </source>
</reference>
<evidence type="ECO:0000313" key="2">
    <source>
        <dbReference type="Proteomes" id="UP001419268"/>
    </source>
</evidence>
<name>A0AAP0P934_9MAGN</name>
<gene>
    <name evidence="1" type="ORF">Scep_012078</name>
</gene>
<organism evidence="1 2">
    <name type="scientific">Stephania cephalantha</name>
    <dbReference type="NCBI Taxonomy" id="152367"/>
    <lineage>
        <taxon>Eukaryota</taxon>
        <taxon>Viridiplantae</taxon>
        <taxon>Streptophyta</taxon>
        <taxon>Embryophyta</taxon>
        <taxon>Tracheophyta</taxon>
        <taxon>Spermatophyta</taxon>
        <taxon>Magnoliopsida</taxon>
        <taxon>Ranunculales</taxon>
        <taxon>Menispermaceae</taxon>
        <taxon>Menispermoideae</taxon>
        <taxon>Cissampelideae</taxon>
        <taxon>Stephania</taxon>
    </lineage>
</organism>